<dbReference type="InterPro" id="IPR029062">
    <property type="entry name" value="Class_I_gatase-like"/>
</dbReference>
<evidence type="ECO:0000313" key="1">
    <source>
        <dbReference type="EMBL" id="MBK0400204.1"/>
    </source>
</evidence>
<dbReference type="InterPro" id="IPR044668">
    <property type="entry name" value="PuuD-like"/>
</dbReference>
<evidence type="ECO:0000313" key="2">
    <source>
        <dbReference type="Proteomes" id="UP000655420"/>
    </source>
</evidence>
<dbReference type="RefSeq" id="WP_200610688.1">
    <property type="nucleotide sequence ID" value="NZ_JAEHHL010000008.1"/>
</dbReference>
<keyword evidence="1" id="KW-0378">Hydrolase</keyword>
<protein>
    <submittedName>
        <fullName evidence="1">Gamma-glutamyl-gamma-aminobutyrate hydrolase family protein</fullName>
    </submittedName>
</protein>
<comment type="caution">
    <text evidence="1">The sequence shown here is derived from an EMBL/GenBank/DDBJ whole genome shotgun (WGS) entry which is preliminary data.</text>
</comment>
<dbReference type="Gene3D" id="3.40.50.880">
    <property type="match status" value="1"/>
</dbReference>
<dbReference type="Proteomes" id="UP000655420">
    <property type="component" value="Unassembled WGS sequence"/>
</dbReference>
<name>A0A8J7M7V6_9RHOB</name>
<dbReference type="PANTHER" id="PTHR43235:SF1">
    <property type="entry name" value="GLUTAMINE AMIDOTRANSFERASE PB2B2.05-RELATED"/>
    <property type="match status" value="1"/>
</dbReference>
<dbReference type="GO" id="GO:0005829">
    <property type="term" value="C:cytosol"/>
    <property type="evidence" value="ECO:0007669"/>
    <property type="project" value="TreeGrafter"/>
</dbReference>
<gene>
    <name evidence="1" type="ORF">H0I76_13480</name>
</gene>
<dbReference type="PROSITE" id="PS51273">
    <property type="entry name" value="GATASE_TYPE_1"/>
    <property type="match status" value="1"/>
</dbReference>
<reference evidence="1" key="1">
    <citation type="submission" date="2020-12" db="EMBL/GenBank/DDBJ databases">
        <title>Bacterial taxonomy.</title>
        <authorList>
            <person name="Pan X."/>
        </authorList>
    </citation>
    <scope>NUCLEOTIDE SEQUENCE</scope>
    <source>
        <strain evidence="1">M0105</strain>
    </source>
</reference>
<sequence>MTRRPHIGVSVSARTGWRVFPFFRWGLHRAGAVAVRIETGRARGNLKGLDGLIIGGGDDVGIELYGGELVPHSRFDDARDRLELALIEEAESRRLPILGVCRGAQLINVARGGTLHEDIYDSYPGARRLNTPLPRKLVHIAPNSRLSHILGDMPSRVNALHRQSVDSLGQGLAAVAWDEAGVVQAIESEEGPRLVIGVQWHPEYLLLSRRDARLFKALAAHA</sequence>
<dbReference type="AlphaFoldDB" id="A0A8J7M7V6"/>
<keyword evidence="2" id="KW-1185">Reference proteome</keyword>
<dbReference type="Pfam" id="PF07722">
    <property type="entry name" value="Peptidase_C26"/>
    <property type="match status" value="1"/>
</dbReference>
<dbReference type="GO" id="GO:0033969">
    <property type="term" value="F:gamma-glutamyl-gamma-aminobutyrate hydrolase activity"/>
    <property type="evidence" value="ECO:0007669"/>
    <property type="project" value="TreeGrafter"/>
</dbReference>
<proteinExistence type="predicted"/>
<dbReference type="InterPro" id="IPR011697">
    <property type="entry name" value="Peptidase_C26"/>
</dbReference>
<dbReference type="EMBL" id="JAEHHL010000008">
    <property type="protein sequence ID" value="MBK0400204.1"/>
    <property type="molecule type" value="Genomic_DNA"/>
</dbReference>
<accession>A0A8J7M7V6</accession>
<organism evidence="1 2">
    <name type="scientific">Thermohalobaculum xanthum</name>
    <dbReference type="NCBI Taxonomy" id="2753746"/>
    <lineage>
        <taxon>Bacteria</taxon>
        <taxon>Pseudomonadati</taxon>
        <taxon>Pseudomonadota</taxon>
        <taxon>Alphaproteobacteria</taxon>
        <taxon>Rhodobacterales</taxon>
        <taxon>Paracoccaceae</taxon>
        <taxon>Thermohalobaculum</taxon>
    </lineage>
</organism>
<dbReference type="GO" id="GO:0006598">
    <property type="term" value="P:polyamine catabolic process"/>
    <property type="evidence" value="ECO:0007669"/>
    <property type="project" value="TreeGrafter"/>
</dbReference>
<dbReference type="PANTHER" id="PTHR43235">
    <property type="entry name" value="GLUTAMINE AMIDOTRANSFERASE PB2B2.05-RELATED"/>
    <property type="match status" value="1"/>
</dbReference>
<dbReference type="SUPFAM" id="SSF52317">
    <property type="entry name" value="Class I glutamine amidotransferase-like"/>
    <property type="match status" value="1"/>
</dbReference>